<name>A0A5N4CS40_CAMDR</name>
<dbReference type="Proteomes" id="UP000299084">
    <property type="component" value="Unassembled WGS sequence"/>
</dbReference>
<proteinExistence type="predicted"/>
<evidence type="ECO:0000313" key="2">
    <source>
        <dbReference type="EMBL" id="KAB1261637.1"/>
    </source>
</evidence>
<organism evidence="2 3">
    <name type="scientific">Camelus dromedarius</name>
    <name type="common">Dromedary</name>
    <name type="synonym">Arabian camel</name>
    <dbReference type="NCBI Taxonomy" id="9838"/>
    <lineage>
        <taxon>Eukaryota</taxon>
        <taxon>Metazoa</taxon>
        <taxon>Chordata</taxon>
        <taxon>Craniata</taxon>
        <taxon>Vertebrata</taxon>
        <taxon>Euteleostomi</taxon>
        <taxon>Mammalia</taxon>
        <taxon>Eutheria</taxon>
        <taxon>Laurasiatheria</taxon>
        <taxon>Artiodactyla</taxon>
        <taxon>Tylopoda</taxon>
        <taxon>Camelidae</taxon>
        <taxon>Camelus</taxon>
    </lineage>
</organism>
<sequence>MFLHGSHFSFLSALYLRGGHQALSWPSVASPYQYSWPETPTLRHHVIDSGLSPGGRGSPELRADAAGGPLSIRTTPIFSGGALMGSGVHFPTASPPSCDSGENDSSPLPGVNHAWPEPALLAVAVLRSLMTMRGKSQAGANKISLSGEGLGPGGGPELLTLCCQILKLVLTLHFLCSVFPLFECRGSALGLHSSESCVPACAMMKPRGRRVAITGLGIEER</sequence>
<accession>A0A5N4CS40</accession>
<evidence type="ECO:0000256" key="1">
    <source>
        <dbReference type="SAM" id="MobiDB-lite"/>
    </source>
</evidence>
<evidence type="ECO:0000313" key="3">
    <source>
        <dbReference type="Proteomes" id="UP000299084"/>
    </source>
</evidence>
<feature type="region of interest" description="Disordered" evidence="1">
    <location>
        <begin position="45"/>
        <end position="66"/>
    </location>
</feature>
<gene>
    <name evidence="2" type="ORF">Cadr_000021776</name>
</gene>
<protein>
    <submittedName>
        <fullName evidence="2">Uncharacterized protein</fullName>
    </submittedName>
</protein>
<keyword evidence="3" id="KW-1185">Reference proteome</keyword>
<dbReference type="EMBL" id="JWIN03000020">
    <property type="protein sequence ID" value="KAB1261637.1"/>
    <property type="molecule type" value="Genomic_DNA"/>
</dbReference>
<dbReference type="AlphaFoldDB" id="A0A5N4CS40"/>
<reference evidence="2 3" key="1">
    <citation type="journal article" date="2019" name="Mol. Ecol. Resour.">
        <title>Improving Illumina assemblies with Hi-C and long reads: an example with the North African dromedary.</title>
        <authorList>
            <person name="Elbers J.P."/>
            <person name="Rogers M.F."/>
            <person name="Perelman P.L."/>
            <person name="Proskuryakova A.A."/>
            <person name="Serdyukova N.A."/>
            <person name="Johnson W.E."/>
            <person name="Horin P."/>
            <person name="Corander J."/>
            <person name="Murphy D."/>
            <person name="Burger P.A."/>
        </authorList>
    </citation>
    <scope>NUCLEOTIDE SEQUENCE [LARGE SCALE GENOMIC DNA]</scope>
    <source>
        <strain evidence="2">Drom800</strain>
        <tissue evidence="2">Blood</tissue>
    </source>
</reference>
<comment type="caution">
    <text evidence="2">The sequence shown here is derived from an EMBL/GenBank/DDBJ whole genome shotgun (WGS) entry which is preliminary data.</text>
</comment>